<accession>A0ABP5A850</accession>
<dbReference type="InterPro" id="IPR036188">
    <property type="entry name" value="FAD/NAD-bd_sf"/>
</dbReference>
<dbReference type="GO" id="GO:0004497">
    <property type="term" value="F:monooxygenase activity"/>
    <property type="evidence" value="ECO:0007669"/>
    <property type="project" value="UniProtKB-KW"/>
</dbReference>
<gene>
    <name evidence="2" type="ORF">GCM10009737_04260</name>
</gene>
<name>A0ABP5A850_9ACTN</name>
<evidence type="ECO:0000313" key="3">
    <source>
        <dbReference type="Proteomes" id="UP001501612"/>
    </source>
</evidence>
<dbReference type="Pfam" id="PF13738">
    <property type="entry name" value="Pyr_redox_3"/>
    <property type="match status" value="1"/>
</dbReference>
<dbReference type="Gene3D" id="3.50.50.60">
    <property type="entry name" value="FAD/NAD(P)-binding domain"/>
    <property type="match status" value="1"/>
</dbReference>
<reference evidence="3" key="1">
    <citation type="journal article" date="2019" name="Int. J. Syst. Evol. Microbiol.">
        <title>The Global Catalogue of Microorganisms (GCM) 10K type strain sequencing project: providing services to taxonomists for standard genome sequencing and annotation.</title>
        <authorList>
            <consortium name="The Broad Institute Genomics Platform"/>
            <consortium name="The Broad Institute Genome Sequencing Center for Infectious Disease"/>
            <person name="Wu L."/>
            <person name="Ma J."/>
        </authorList>
    </citation>
    <scope>NUCLEOTIDE SEQUENCE [LARGE SCALE GENOMIC DNA]</scope>
    <source>
        <strain evidence="3">JCM 14046</strain>
    </source>
</reference>
<evidence type="ECO:0000313" key="2">
    <source>
        <dbReference type="EMBL" id="GAA1906622.1"/>
    </source>
</evidence>
<proteinExistence type="predicted"/>
<evidence type="ECO:0000256" key="1">
    <source>
        <dbReference type="ARBA" id="ARBA00023002"/>
    </source>
</evidence>
<keyword evidence="2" id="KW-0503">Monooxygenase</keyword>
<dbReference type="Proteomes" id="UP001501612">
    <property type="component" value="Unassembled WGS sequence"/>
</dbReference>
<dbReference type="RefSeq" id="WP_344003031.1">
    <property type="nucleotide sequence ID" value="NZ_BAAAMY010000001.1"/>
</dbReference>
<keyword evidence="3" id="KW-1185">Reference proteome</keyword>
<dbReference type="InterPro" id="IPR050982">
    <property type="entry name" value="Auxin_biosynth/cation_transpt"/>
</dbReference>
<sequence length="375" mass="39787">MPAPGDVAAPPPVDVDVCVVGGGQSGLATAYHLLRANRRRATPLSYVVLDDRDGPGAAWRDGWDSLRLFSPAGYSSLPGWPMPPWTGEGNPPASHVVDYLRAYEGRYALPVVRPVHVRGLAECGERRLLVDAGGRGWRARAVVNATGTWSAPFWPAVPGMRDFAGRQLHTRDYRRPADHAGERVLVVGGGNSGAQVAADLALADVDVTWACAREPRLLPDDVDGRRLFELATQRVRDPGAHAGVGSLGDVVAVPDVRRARDERGLRAVAMPERLTAAGARWADGHEAAFDTVVWCTGFRPALGHVGARPAGEGDTVVPDGWERGDHAVRSAADPRVWFVGYGDWCGPASATLIGVGMAARAVAEGVARTLPDVAP</sequence>
<organism evidence="2 3">
    <name type="scientific">Nocardioides lentus</name>
    <dbReference type="NCBI Taxonomy" id="338077"/>
    <lineage>
        <taxon>Bacteria</taxon>
        <taxon>Bacillati</taxon>
        <taxon>Actinomycetota</taxon>
        <taxon>Actinomycetes</taxon>
        <taxon>Propionibacteriales</taxon>
        <taxon>Nocardioidaceae</taxon>
        <taxon>Nocardioides</taxon>
    </lineage>
</organism>
<comment type="caution">
    <text evidence="2">The sequence shown here is derived from an EMBL/GenBank/DDBJ whole genome shotgun (WGS) entry which is preliminary data.</text>
</comment>
<dbReference type="NCBIfam" id="NF040505">
    <property type="entry name" value="ArsO_flavin_mono"/>
    <property type="match status" value="1"/>
</dbReference>
<dbReference type="PANTHER" id="PTHR43539:SF78">
    <property type="entry name" value="FLAVIN-CONTAINING MONOOXYGENASE"/>
    <property type="match status" value="1"/>
</dbReference>
<keyword evidence="1" id="KW-0560">Oxidoreductase</keyword>
<dbReference type="SUPFAM" id="SSF51905">
    <property type="entry name" value="FAD/NAD(P)-binding domain"/>
    <property type="match status" value="2"/>
</dbReference>
<dbReference type="PANTHER" id="PTHR43539">
    <property type="entry name" value="FLAVIN-BINDING MONOOXYGENASE-LIKE PROTEIN (AFU_ORTHOLOGUE AFUA_4G09220)"/>
    <property type="match status" value="1"/>
</dbReference>
<dbReference type="EMBL" id="BAAAMY010000001">
    <property type="protein sequence ID" value="GAA1906622.1"/>
    <property type="molecule type" value="Genomic_DNA"/>
</dbReference>
<dbReference type="PRINTS" id="PR00469">
    <property type="entry name" value="PNDRDTASEII"/>
</dbReference>
<protein>
    <submittedName>
        <fullName evidence="2">ArsO family NAD(P)H-dependent flavin-containing monooxygenase</fullName>
    </submittedName>
</protein>
<dbReference type="PRINTS" id="PR00368">
    <property type="entry name" value="FADPNR"/>
</dbReference>